<gene>
    <name evidence="1" type="primary">6</name>
    <name evidence="1" type="ORF">SEA_JUMBO_6</name>
</gene>
<protein>
    <submittedName>
        <fullName evidence="1">Terminase small subunit</fullName>
    </submittedName>
</protein>
<proteinExistence type="predicted"/>
<evidence type="ECO:0000313" key="2">
    <source>
        <dbReference type="Proteomes" id="UP000203357"/>
    </source>
</evidence>
<accession>A0A1B3B0G4</accession>
<name>A0A1B3B0G4_9CAUD</name>
<dbReference type="GeneID" id="29067902"/>
<dbReference type="Proteomes" id="UP000203357">
    <property type="component" value="Segment"/>
</dbReference>
<dbReference type="OrthoDB" id="10591at10239"/>
<sequence length="535" mass="61607">MIQFPGEKYRFYYRHGPMSKNILRDLGITRFWLSTESDNRYWKSHTPDNWEELIDCRTLPPNTSNPKTCPDTVYGVNPRGQILTYGVWSMTNHTEMSLYEKCAKYKHVLINFDMHNKTYVAKYYKFYAERIRWILNARDKFPGTVMIHYGAHIFDAAYCLGLDGSFSKLVARAPIQRVTRPDGSTIAFETALSKMPSAQEILGDWKYLLEDYPTKSLPFFYFKMQMMIPEFLQEYYARENMIQGYEIVDFDEHEIFFGYIFKNSRITPDKVWGPEKLKFNKQGYYRGHGPQASKPKDMPTIVKGDLTKKFTWNDATFCDSCSLNYCCFLYEKGGACKVPDSDGVRFSKKFSSGNAQDILDGMGMLLEKRAMLVHNRMKDAEDSGEPLEKEDTAAMRDLFKDSAQLAKLRDPNLTRPQVAVQVNHNQHGVALPPMPGQEAISAAQQISDREYASAIRELEAHGFQREKITQQMIEEFIRTKGEVLNSQPQLGMENPSVYTADDVYEDAELVEDDPGKQPLVEDRITGAVTTVEEIF</sequence>
<dbReference type="EMBL" id="KX557281">
    <property type="protein sequence ID" value="AOE44520.1"/>
    <property type="molecule type" value="Genomic_DNA"/>
</dbReference>
<evidence type="ECO:0000313" key="1">
    <source>
        <dbReference type="EMBL" id="AOE44520.1"/>
    </source>
</evidence>
<dbReference type="RefSeq" id="YP_009290971.1">
    <property type="nucleotide sequence ID" value="NC_031109.1"/>
</dbReference>
<organism evidence="1 2">
    <name type="scientific">Gordonia phage Jumbo</name>
    <dbReference type="NCBI Taxonomy" id="1887650"/>
    <lineage>
        <taxon>Viruses</taxon>
        <taxon>Duplodnaviria</taxon>
        <taxon>Heunggongvirae</taxon>
        <taxon>Uroviricota</taxon>
        <taxon>Caudoviricetes</taxon>
        <taxon>Gorjumvirus</taxon>
        <taxon>Gorjumvirus jumbo</taxon>
    </lineage>
</organism>
<reference evidence="2" key="1">
    <citation type="submission" date="2016-07" db="EMBL/GenBank/DDBJ databases">
        <authorList>
            <person name="Florea S."/>
            <person name="Webb J.S."/>
            <person name="Jaromczyk J."/>
            <person name="Schardl C.L."/>
        </authorList>
    </citation>
    <scope>NUCLEOTIDE SEQUENCE [LARGE SCALE GENOMIC DNA]</scope>
</reference>
<dbReference type="KEGG" id="vg:29067902"/>
<keyword evidence="2" id="KW-1185">Reference proteome</keyword>